<name>A0A6A3B2M2_HIBSY</name>
<comment type="cofactor">
    <cofactor evidence="5">
        <name>heme</name>
        <dbReference type="ChEBI" id="CHEBI:30413"/>
    </cofactor>
</comment>
<dbReference type="GO" id="GO:0016705">
    <property type="term" value="F:oxidoreductase activity, acting on paired donors, with incorporation or reduction of molecular oxygen"/>
    <property type="evidence" value="ECO:0007669"/>
    <property type="project" value="InterPro"/>
</dbReference>
<dbReference type="GO" id="GO:0020037">
    <property type="term" value="F:heme binding"/>
    <property type="evidence" value="ECO:0007669"/>
    <property type="project" value="InterPro"/>
</dbReference>
<dbReference type="GO" id="GO:0016829">
    <property type="term" value="F:lyase activity"/>
    <property type="evidence" value="ECO:0007669"/>
    <property type="project" value="UniProtKB-KW"/>
</dbReference>
<dbReference type="GO" id="GO:0004497">
    <property type="term" value="F:monooxygenase activity"/>
    <property type="evidence" value="ECO:0007669"/>
    <property type="project" value="InterPro"/>
</dbReference>
<dbReference type="EMBL" id="VEPZ02000934">
    <property type="protein sequence ID" value="KAE8709867.1"/>
    <property type="molecule type" value="Genomic_DNA"/>
</dbReference>
<organism evidence="8 9">
    <name type="scientific">Hibiscus syriacus</name>
    <name type="common">Rose of Sharon</name>
    <dbReference type="NCBI Taxonomy" id="106335"/>
    <lineage>
        <taxon>Eukaryota</taxon>
        <taxon>Viridiplantae</taxon>
        <taxon>Streptophyta</taxon>
        <taxon>Embryophyta</taxon>
        <taxon>Tracheophyta</taxon>
        <taxon>Spermatophyta</taxon>
        <taxon>Magnoliopsida</taxon>
        <taxon>eudicotyledons</taxon>
        <taxon>Gunneridae</taxon>
        <taxon>Pentapetalae</taxon>
        <taxon>rosids</taxon>
        <taxon>malvids</taxon>
        <taxon>Malvales</taxon>
        <taxon>Malvaceae</taxon>
        <taxon>Malvoideae</taxon>
        <taxon>Hibiscus</taxon>
    </lineage>
</organism>
<evidence type="ECO:0000259" key="7">
    <source>
        <dbReference type="Pfam" id="PF10551"/>
    </source>
</evidence>
<dbReference type="Pfam" id="PF10551">
    <property type="entry name" value="MULE"/>
    <property type="match status" value="1"/>
</dbReference>
<evidence type="ECO:0000256" key="1">
    <source>
        <dbReference type="ARBA" id="ARBA00022617"/>
    </source>
</evidence>
<evidence type="ECO:0000256" key="4">
    <source>
        <dbReference type="ARBA" id="ARBA00023239"/>
    </source>
</evidence>
<dbReference type="Gene3D" id="1.10.630.10">
    <property type="entry name" value="Cytochrome P450"/>
    <property type="match status" value="1"/>
</dbReference>
<feature type="compositionally biased region" description="Basic and acidic residues" evidence="6">
    <location>
        <begin position="856"/>
        <end position="870"/>
    </location>
</feature>
<keyword evidence="2 5" id="KW-0479">Metal-binding</keyword>
<evidence type="ECO:0000313" key="9">
    <source>
        <dbReference type="Proteomes" id="UP000436088"/>
    </source>
</evidence>
<dbReference type="InterPro" id="IPR001128">
    <property type="entry name" value="Cyt_P450"/>
</dbReference>
<keyword evidence="3 5" id="KW-0408">Iron</keyword>
<keyword evidence="4" id="KW-0456">Lyase</keyword>
<accession>A0A6A3B2M2</accession>
<dbReference type="PANTHER" id="PTHR31973">
    <property type="entry name" value="POLYPROTEIN, PUTATIVE-RELATED"/>
    <property type="match status" value="1"/>
</dbReference>
<sequence>MASSSLPFTSLPHQFVSPNKSSSKSAPISTSRRVVVRRIRVSVPEKPYVSAVAVSDNGEVKLPVKKIPGNYGVPFVGPLRDRLDYFYNQGRDEFFKSKIKKYNSTVFRINMPPGPLISQNSEVVALLDGKSFPVLFDITKVEKKDLFTGTYMPSTDLTGGYRILSYLDPSEPKHAKLKQLVFHLLKSRRDQVIPEFQASYGELFETLEKQLGEEGKSSFQIANDQAGFNFLCRAFYGTDPRDTKLGTDGPSLISKWVLFQLGPVLSLGLPKYVEELLIHTFPLPPALVKKDYQRLYDFFNESSGFVQDDAEKMGISREEACHNLLFATCFNSFGGMKIFFPNMLKWISRAGVKIHTELATEIRSAIISNGGKLTMAAVEQMPLMKSVVYEALRIEPPVPLQYGKAKKDFLITSHDAVFQVKQGEMLFGFQPFATKDPKIFERSQEFVADRFVGDDGEKLLKHVLWSNGQETQQSTLGNKQCAGKDFVVLMSRLLVVELFRRYDSFDIEVGKSALGAAVTVTSLKRANFDIGQYSDFDDVMEEETDPACNDFDIGQYPNFDDETATAEEDVVDDNEEEVTTAHKKVLGGFMAELMFLNGMVYRGHEIMTDMNARFKISISYSQAWRAKCYALELLRGSPKASFAQLSAYCHNLKLKNLGSVTHIKTDRDGRFELLFIVIGAAIRSFITCMRPVIIVDGAHLKGRYLGVNLLVVSMDANNGILPIAYEVGKSETSDSWTWFMGHLRDCIGPISNLTIISDRANSIDNAVRRCFPDAFHGLCGVHLYKNLKSRRVLPQCAQTLEDVGLKDGQEYINLEQNMTYVEIVYPCPHPYEWDIPDDLQTVLPPVMDSRLPGRPKNHDRIPSKGEEKRISTCSRCK</sequence>
<dbReference type="PANTHER" id="PTHR31973:SF185">
    <property type="entry name" value="TRANSPOSASE, MUDR, PLANT, MULE TRANSPOSASE DOMAIN-CONTAINING PROTEIN"/>
    <property type="match status" value="1"/>
</dbReference>
<feature type="binding site" description="axial binding residue" evidence="5">
    <location>
        <position position="481"/>
    </location>
    <ligand>
        <name>heme</name>
        <dbReference type="ChEBI" id="CHEBI:30413"/>
    </ligand>
    <ligandPart>
        <name>Fe</name>
        <dbReference type="ChEBI" id="CHEBI:18248"/>
    </ligandPart>
</feature>
<dbReference type="FunFam" id="1.10.630.10:FF:000024">
    <property type="entry name" value="Allene oxide synthase, chloroplastic"/>
    <property type="match status" value="1"/>
</dbReference>
<feature type="domain" description="MULE transposase" evidence="7">
    <location>
        <begin position="692"/>
        <end position="786"/>
    </location>
</feature>
<gene>
    <name evidence="8" type="ORF">F3Y22_tig00110328pilonHSYRG00720</name>
</gene>
<reference evidence="8" key="1">
    <citation type="submission" date="2019-09" db="EMBL/GenBank/DDBJ databases">
        <title>Draft genome information of white flower Hibiscus syriacus.</title>
        <authorList>
            <person name="Kim Y.-M."/>
        </authorList>
    </citation>
    <scope>NUCLEOTIDE SEQUENCE [LARGE SCALE GENOMIC DNA]</scope>
    <source>
        <strain evidence="8">YM2019G1</strain>
    </source>
</reference>
<dbReference type="GO" id="GO:0005506">
    <property type="term" value="F:iron ion binding"/>
    <property type="evidence" value="ECO:0007669"/>
    <property type="project" value="InterPro"/>
</dbReference>
<evidence type="ECO:0000256" key="3">
    <source>
        <dbReference type="ARBA" id="ARBA00023004"/>
    </source>
</evidence>
<evidence type="ECO:0000256" key="2">
    <source>
        <dbReference type="ARBA" id="ARBA00022723"/>
    </source>
</evidence>
<comment type="caution">
    <text evidence="8">The sequence shown here is derived from an EMBL/GenBank/DDBJ whole genome shotgun (WGS) entry which is preliminary data.</text>
</comment>
<protein>
    <submittedName>
        <fullName evidence="8">Allene oxide synthase</fullName>
    </submittedName>
</protein>
<dbReference type="SUPFAM" id="SSF48264">
    <property type="entry name" value="Cytochrome P450"/>
    <property type="match status" value="1"/>
</dbReference>
<dbReference type="InterPro" id="IPR002403">
    <property type="entry name" value="Cyt_P450_E_grp-IV"/>
</dbReference>
<dbReference type="CDD" id="cd11071">
    <property type="entry name" value="CYP74"/>
    <property type="match status" value="1"/>
</dbReference>
<evidence type="ECO:0000256" key="6">
    <source>
        <dbReference type="SAM" id="MobiDB-lite"/>
    </source>
</evidence>
<dbReference type="Pfam" id="PF00067">
    <property type="entry name" value="p450"/>
    <property type="match status" value="1"/>
</dbReference>
<evidence type="ECO:0000313" key="8">
    <source>
        <dbReference type="EMBL" id="KAE8709867.1"/>
    </source>
</evidence>
<dbReference type="PRINTS" id="PR00465">
    <property type="entry name" value="EP450IV"/>
</dbReference>
<evidence type="ECO:0000256" key="5">
    <source>
        <dbReference type="PIRSR" id="PIRSR602403-1"/>
    </source>
</evidence>
<dbReference type="InterPro" id="IPR018289">
    <property type="entry name" value="MULE_transposase_dom"/>
</dbReference>
<keyword evidence="1 5" id="KW-0349">Heme</keyword>
<proteinExistence type="predicted"/>
<dbReference type="GO" id="GO:0006631">
    <property type="term" value="P:fatty acid metabolic process"/>
    <property type="evidence" value="ECO:0007669"/>
    <property type="project" value="UniProtKB-ARBA"/>
</dbReference>
<dbReference type="Proteomes" id="UP000436088">
    <property type="component" value="Unassembled WGS sequence"/>
</dbReference>
<feature type="region of interest" description="Disordered" evidence="6">
    <location>
        <begin position="845"/>
        <end position="873"/>
    </location>
</feature>
<dbReference type="AlphaFoldDB" id="A0A6A3B2M2"/>
<dbReference type="InterPro" id="IPR036396">
    <property type="entry name" value="Cyt_P450_sf"/>
</dbReference>
<keyword evidence="9" id="KW-1185">Reference proteome</keyword>